<gene>
    <name evidence="2" type="ORF">MCHLO_02771</name>
</gene>
<protein>
    <submittedName>
        <fullName evidence="2">Uncharacterized protein</fullName>
    </submittedName>
</protein>
<feature type="coiled-coil region" evidence="1">
    <location>
        <begin position="92"/>
        <end position="123"/>
    </location>
</feature>
<name>A0ABQ0L208_MYCCL</name>
<evidence type="ECO:0000313" key="3">
    <source>
        <dbReference type="Proteomes" id="UP000815677"/>
    </source>
</evidence>
<dbReference type="EMBL" id="DF840911">
    <property type="protein sequence ID" value="GAT45181.1"/>
    <property type="molecule type" value="Genomic_DNA"/>
</dbReference>
<sequence>MESTLNQSPDHVPLRNLQAVEKADYDRIIAELQEERAAHAALRARFDSMLVQHATTMSAFTDLRLNFRRLRQRTTLTISQGAQLLRIQGEKIDALRAHIRDLMEENDAQVDELLRQLGEARMQKV</sequence>
<accession>A0ABQ0L208</accession>
<evidence type="ECO:0000256" key="1">
    <source>
        <dbReference type="SAM" id="Coils"/>
    </source>
</evidence>
<organism evidence="2 3">
    <name type="scientific">Mycena chlorophos</name>
    <name type="common">Agaric fungus</name>
    <name type="synonym">Agaricus chlorophos</name>
    <dbReference type="NCBI Taxonomy" id="658473"/>
    <lineage>
        <taxon>Eukaryota</taxon>
        <taxon>Fungi</taxon>
        <taxon>Dikarya</taxon>
        <taxon>Basidiomycota</taxon>
        <taxon>Agaricomycotina</taxon>
        <taxon>Agaricomycetes</taxon>
        <taxon>Agaricomycetidae</taxon>
        <taxon>Agaricales</taxon>
        <taxon>Marasmiineae</taxon>
        <taxon>Mycenaceae</taxon>
        <taxon>Mycena</taxon>
    </lineage>
</organism>
<evidence type="ECO:0000313" key="2">
    <source>
        <dbReference type="EMBL" id="GAT45181.1"/>
    </source>
</evidence>
<reference evidence="2" key="1">
    <citation type="submission" date="2014-09" db="EMBL/GenBank/DDBJ databases">
        <title>Genome sequence of the luminous mushroom Mycena chlorophos for searching fungal bioluminescence genes.</title>
        <authorList>
            <person name="Tanaka Y."/>
            <person name="Kasuga D."/>
            <person name="Oba Y."/>
            <person name="Hase S."/>
            <person name="Sato K."/>
            <person name="Oba Y."/>
            <person name="Sakakibara Y."/>
        </authorList>
    </citation>
    <scope>NUCLEOTIDE SEQUENCE</scope>
</reference>
<proteinExistence type="predicted"/>
<keyword evidence="1" id="KW-0175">Coiled coil</keyword>
<dbReference type="Proteomes" id="UP000815677">
    <property type="component" value="Unassembled WGS sequence"/>
</dbReference>
<keyword evidence="3" id="KW-1185">Reference proteome</keyword>